<sequence length="90" mass="9627">MEFSRLVAEGTSTLLQLPSYIESETFADATGAPSGYKVQFNVFIAIIIVIAIIGLILGIVGSCVCVKPLLPKKEGGDAFDDEELDDLYAD</sequence>
<keyword evidence="2" id="KW-0812">Transmembrane</keyword>
<dbReference type="InParanoid" id="A2DIU4"/>
<dbReference type="VEuPathDB" id="TrichDB:TVAGG3_0562110"/>
<evidence type="ECO:0000313" key="4">
    <source>
        <dbReference type="Proteomes" id="UP000001542"/>
    </source>
</evidence>
<dbReference type="KEGG" id="tva:5465236"/>
<feature type="transmembrane region" description="Helical" evidence="2">
    <location>
        <begin position="42"/>
        <end position="66"/>
    </location>
</feature>
<keyword evidence="2" id="KW-0472">Membrane</keyword>
<name>A2DIU4_TRIV3</name>
<dbReference type="AlphaFoldDB" id="A2DIU4"/>
<evidence type="ECO:0000256" key="2">
    <source>
        <dbReference type="SAM" id="Phobius"/>
    </source>
</evidence>
<reference evidence="3" key="1">
    <citation type="submission" date="2006-10" db="EMBL/GenBank/DDBJ databases">
        <authorList>
            <person name="Amadeo P."/>
            <person name="Zhao Q."/>
            <person name="Wortman J."/>
            <person name="Fraser-Liggett C."/>
            <person name="Carlton J."/>
        </authorList>
    </citation>
    <scope>NUCLEOTIDE SEQUENCE</scope>
    <source>
        <strain evidence="3">G3</strain>
    </source>
</reference>
<dbReference type="EMBL" id="DS113205">
    <property type="protein sequence ID" value="EAY19707.1"/>
    <property type="molecule type" value="Genomic_DNA"/>
</dbReference>
<dbReference type="VEuPathDB" id="TrichDB:TVAG_433030"/>
<protein>
    <submittedName>
        <fullName evidence="3">Uncharacterized protein</fullName>
    </submittedName>
</protein>
<keyword evidence="4" id="KW-1185">Reference proteome</keyword>
<reference evidence="3" key="2">
    <citation type="journal article" date="2007" name="Science">
        <title>Draft genome sequence of the sexually transmitted pathogen Trichomonas vaginalis.</title>
        <authorList>
            <person name="Carlton J.M."/>
            <person name="Hirt R.P."/>
            <person name="Silva J.C."/>
            <person name="Delcher A.L."/>
            <person name="Schatz M."/>
            <person name="Zhao Q."/>
            <person name="Wortman J.R."/>
            <person name="Bidwell S.L."/>
            <person name="Alsmark U.C.M."/>
            <person name="Besteiro S."/>
            <person name="Sicheritz-Ponten T."/>
            <person name="Noel C.J."/>
            <person name="Dacks J.B."/>
            <person name="Foster P.G."/>
            <person name="Simillion C."/>
            <person name="Van de Peer Y."/>
            <person name="Miranda-Saavedra D."/>
            <person name="Barton G.J."/>
            <person name="Westrop G.D."/>
            <person name="Mueller S."/>
            <person name="Dessi D."/>
            <person name="Fiori P.L."/>
            <person name="Ren Q."/>
            <person name="Paulsen I."/>
            <person name="Zhang H."/>
            <person name="Bastida-Corcuera F.D."/>
            <person name="Simoes-Barbosa A."/>
            <person name="Brown M.T."/>
            <person name="Hayes R.D."/>
            <person name="Mukherjee M."/>
            <person name="Okumura C.Y."/>
            <person name="Schneider R."/>
            <person name="Smith A.J."/>
            <person name="Vanacova S."/>
            <person name="Villalvazo M."/>
            <person name="Haas B.J."/>
            <person name="Pertea M."/>
            <person name="Feldblyum T.V."/>
            <person name="Utterback T.R."/>
            <person name="Shu C.L."/>
            <person name="Osoegawa K."/>
            <person name="de Jong P.J."/>
            <person name="Hrdy I."/>
            <person name="Horvathova L."/>
            <person name="Zubacova Z."/>
            <person name="Dolezal P."/>
            <person name="Malik S.B."/>
            <person name="Logsdon J.M. Jr."/>
            <person name="Henze K."/>
            <person name="Gupta A."/>
            <person name="Wang C.C."/>
            <person name="Dunne R.L."/>
            <person name="Upcroft J.A."/>
            <person name="Upcroft P."/>
            <person name="White O."/>
            <person name="Salzberg S.L."/>
            <person name="Tang P."/>
            <person name="Chiu C.-H."/>
            <person name="Lee Y.-S."/>
            <person name="Embley T.M."/>
            <person name="Coombs G.H."/>
            <person name="Mottram J.C."/>
            <person name="Tachezy J."/>
            <person name="Fraser-Liggett C.M."/>
            <person name="Johnson P.J."/>
        </authorList>
    </citation>
    <scope>NUCLEOTIDE SEQUENCE [LARGE SCALE GENOMIC DNA]</scope>
    <source>
        <strain evidence="3">G3</strain>
    </source>
</reference>
<dbReference type="SMR" id="A2DIU4"/>
<evidence type="ECO:0000256" key="1">
    <source>
        <dbReference type="SAM" id="MobiDB-lite"/>
    </source>
</evidence>
<feature type="compositionally biased region" description="Acidic residues" evidence="1">
    <location>
        <begin position="77"/>
        <end position="90"/>
    </location>
</feature>
<proteinExistence type="predicted"/>
<feature type="region of interest" description="Disordered" evidence="1">
    <location>
        <begin position="70"/>
        <end position="90"/>
    </location>
</feature>
<accession>A2DIU4</accession>
<dbReference type="RefSeq" id="XP_001580693.1">
    <property type="nucleotide sequence ID" value="XM_001580643.1"/>
</dbReference>
<keyword evidence="2" id="KW-1133">Transmembrane helix</keyword>
<organism evidence="3 4">
    <name type="scientific">Trichomonas vaginalis (strain ATCC PRA-98 / G3)</name>
    <dbReference type="NCBI Taxonomy" id="412133"/>
    <lineage>
        <taxon>Eukaryota</taxon>
        <taxon>Metamonada</taxon>
        <taxon>Parabasalia</taxon>
        <taxon>Trichomonadida</taxon>
        <taxon>Trichomonadidae</taxon>
        <taxon>Trichomonas</taxon>
    </lineage>
</organism>
<dbReference type="Proteomes" id="UP000001542">
    <property type="component" value="Unassembled WGS sequence"/>
</dbReference>
<gene>
    <name evidence="3" type="ORF">TVAG_433030</name>
</gene>
<evidence type="ECO:0000313" key="3">
    <source>
        <dbReference type="EMBL" id="EAY19707.1"/>
    </source>
</evidence>